<dbReference type="EMBL" id="CP041017">
    <property type="protein sequence ID" value="QDC39625.1"/>
    <property type="molecule type" value="Genomic_DNA"/>
</dbReference>
<dbReference type="AlphaFoldDB" id="A0A5B8CL35"/>
<sequence>MDKLWLVAARVSPALAKRVRGKRDGMTDMFENHCWQDIIPPEIIELYRPYRRDLYIGPRPALLAIDLYAIAYRGGPRPMKELAATYPDSCGIHAWDAIEPTKAVFAAARKAGIPLFHTTTDSRPEAKPTRIRATNRPIADHDVDLFEFHPDFAPLEGEVVIAKQRASAFFGTPLSSHLVQLGIDTVIVLGESTSGCVRASTVDGFSHGFHMVMAEECCFDRSDISHKINLFDLHHKYADVMHSDEVVAELSRREAGL</sequence>
<dbReference type="PANTHER" id="PTHR43540:SF1">
    <property type="entry name" value="ISOCHORISMATASE HYDROLASE"/>
    <property type="match status" value="1"/>
</dbReference>
<feature type="domain" description="Isochorismatase-like" evidence="2">
    <location>
        <begin position="96"/>
        <end position="244"/>
    </location>
</feature>
<name>A0A5B8CL35_SPHSA</name>
<evidence type="ECO:0000256" key="1">
    <source>
        <dbReference type="ARBA" id="ARBA00022801"/>
    </source>
</evidence>
<dbReference type="InterPro" id="IPR036380">
    <property type="entry name" value="Isochorismatase-like_sf"/>
</dbReference>
<dbReference type="SUPFAM" id="SSF52499">
    <property type="entry name" value="Isochorismatase-like hydrolases"/>
    <property type="match status" value="1"/>
</dbReference>
<reference evidence="3 4" key="1">
    <citation type="submission" date="2019-06" db="EMBL/GenBank/DDBJ databases">
        <title>Genome organization and adaptive potential of archetypical organophosphate degarding Sphingobium fuliginis ATCC 27551.</title>
        <authorList>
            <person name="Sarwar A."/>
            <person name="Parthasarathy S."/>
            <person name="Singh C."/>
            <person name="Siddavattam D."/>
        </authorList>
    </citation>
    <scope>NUCLEOTIDE SEQUENCE [LARGE SCALE GENOMIC DNA]</scope>
    <source>
        <strain evidence="3 4">ATCC 27551</strain>
    </source>
</reference>
<dbReference type="InterPro" id="IPR000868">
    <property type="entry name" value="Isochorismatase-like_dom"/>
</dbReference>
<dbReference type="Pfam" id="PF00857">
    <property type="entry name" value="Isochorismatase"/>
    <property type="match status" value="1"/>
</dbReference>
<dbReference type="GO" id="GO:0016787">
    <property type="term" value="F:hydrolase activity"/>
    <property type="evidence" value="ECO:0007669"/>
    <property type="project" value="UniProtKB-KW"/>
</dbReference>
<evidence type="ECO:0000259" key="2">
    <source>
        <dbReference type="Pfam" id="PF00857"/>
    </source>
</evidence>
<dbReference type="KEGG" id="sufl:FIL70_20755"/>
<accession>A0A5B8CL35</accession>
<protein>
    <submittedName>
        <fullName evidence="3">Isochorismatase family protein</fullName>
    </submittedName>
</protein>
<evidence type="ECO:0000313" key="4">
    <source>
        <dbReference type="Proteomes" id="UP000311469"/>
    </source>
</evidence>
<dbReference type="Gene3D" id="3.40.50.850">
    <property type="entry name" value="Isochorismatase-like"/>
    <property type="match status" value="1"/>
</dbReference>
<proteinExistence type="predicted"/>
<gene>
    <name evidence="3" type="ORF">FIL70_20755</name>
</gene>
<keyword evidence="1" id="KW-0378">Hydrolase</keyword>
<dbReference type="InterPro" id="IPR050272">
    <property type="entry name" value="Isochorismatase-like_hydrls"/>
</dbReference>
<evidence type="ECO:0000313" key="3">
    <source>
        <dbReference type="EMBL" id="QDC39625.1"/>
    </source>
</evidence>
<dbReference type="Proteomes" id="UP000311469">
    <property type="component" value="Chromosome cSF2"/>
</dbReference>
<dbReference type="PANTHER" id="PTHR43540">
    <property type="entry name" value="PEROXYUREIDOACRYLATE/UREIDOACRYLATE AMIDOHYDROLASE-RELATED"/>
    <property type="match status" value="1"/>
</dbReference>
<organism evidence="3 4">
    <name type="scientific">Sphingobium fuliginis ATCC 27551</name>
    <dbReference type="NCBI Taxonomy" id="1208342"/>
    <lineage>
        <taxon>Bacteria</taxon>
        <taxon>Pseudomonadati</taxon>
        <taxon>Pseudomonadota</taxon>
        <taxon>Alphaproteobacteria</taxon>
        <taxon>Sphingomonadales</taxon>
        <taxon>Sphingomonadaceae</taxon>
        <taxon>Sphingobium</taxon>
    </lineage>
</organism>